<feature type="binding site" evidence="7">
    <location>
        <position position="152"/>
    </location>
    <ligand>
        <name>orotate</name>
        <dbReference type="ChEBI" id="CHEBI:30839"/>
    </ligand>
</feature>
<comment type="caution">
    <text evidence="7">Lacks conserved residue(s) required for the propagation of feature annotation.</text>
</comment>
<dbReference type="RefSeq" id="WP_006583600.1">
    <property type="nucleotide sequence ID" value="NZ_CM001377.1"/>
</dbReference>
<dbReference type="HAMAP" id="MF_01208">
    <property type="entry name" value="PyrE"/>
    <property type="match status" value="1"/>
</dbReference>
<dbReference type="GO" id="GO:0019856">
    <property type="term" value="P:pyrimidine nucleobase biosynthetic process"/>
    <property type="evidence" value="ECO:0007669"/>
    <property type="project" value="InterPro"/>
</dbReference>
<evidence type="ECO:0000256" key="2">
    <source>
        <dbReference type="ARBA" id="ARBA00011971"/>
    </source>
</evidence>
<comment type="subunit">
    <text evidence="7">Homodimer.</text>
</comment>
<dbReference type="STRING" id="926567.TheveDRAFT_0976"/>
<dbReference type="NCBIfam" id="TIGR01367">
    <property type="entry name" value="pyrE_Therm"/>
    <property type="match status" value="1"/>
</dbReference>
<dbReference type="eggNOG" id="COG0461">
    <property type="taxonomic scope" value="Bacteria"/>
</dbReference>
<dbReference type="Proteomes" id="UP000005730">
    <property type="component" value="Chromosome"/>
</dbReference>
<accession>H0US17</accession>
<dbReference type="GO" id="GO:0000287">
    <property type="term" value="F:magnesium ion binding"/>
    <property type="evidence" value="ECO:0007669"/>
    <property type="project" value="UniProtKB-UniRule"/>
</dbReference>
<organism evidence="8 9">
    <name type="scientific">Thermanaerovibrio velox DSM 12556</name>
    <dbReference type="NCBI Taxonomy" id="926567"/>
    <lineage>
        <taxon>Bacteria</taxon>
        <taxon>Thermotogati</taxon>
        <taxon>Synergistota</taxon>
        <taxon>Synergistia</taxon>
        <taxon>Synergistales</taxon>
        <taxon>Synergistaceae</taxon>
        <taxon>Thermanaerovibrio</taxon>
    </lineage>
</organism>
<sequence>MAGLLTKDELGHFLAMLSDSGAHLRGHFLLSSGLHSSDYLQCALFLSNTSYASWAGEKLARAAEDLAPDLVVSPAMGGIVIGHETARQGGLPFVFTEREGGVMRLRRFPAPGKVRFIVVEDVFTTGKSTMEVVDVMCSIGAEWVGALSLVNRSGKEDLFPVPTMSLWETQFPVYAPESCPMCANGEKLLKPGSRFI</sequence>
<comment type="function">
    <text evidence="7">Catalyzes the transfer of a ribosyl phosphate group from 5-phosphoribose 1-diphosphate to orotate, leading to the formation of orotidine monophosphate (OMP).</text>
</comment>
<evidence type="ECO:0000256" key="5">
    <source>
        <dbReference type="ARBA" id="ARBA00022842"/>
    </source>
</evidence>
<dbReference type="InterPro" id="IPR006273">
    <property type="entry name" value="Orotate_PRibTrfase_bac"/>
</dbReference>
<keyword evidence="6 7" id="KW-0665">Pyrimidine biosynthesis</keyword>
<keyword evidence="3 7" id="KW-0328">Glycosyltransferase</keyword>
<dbReference type="InterPro" id="IPR000836">
    <property type="entry name" value="PRTase_dom"/>
</dbReference>
<protein>
    <recommendedName>
        <fullName evidence="2 7">Orotate phosphoribosyltransferase</fullName>
        <shortName evidence="7">OPRT</shortName>
        <shortName evidence="7">OPRTase</shortName>
        <ecNumber evidence="2 7">2.4.2.10</ecNumber>
    </recommendedName>
</protein>
<dbReference type="GO" id="GO:0004588">
    <property type="term" value="F:orotate phosphoribosyltransferase activity"/>
    <property type="evidence" value="ECO:0007669"/>
    <property type="project" value="UniProtKB-UniRule"/>
</dbReference>
<dbReference type="GO" id="GO:0044205">
    <property type="term" value="P:'de novo' UMP biosynthetic process"/>
    <property type="evidence" value="ECO:0007669"/>
    <property type="project" value="UniProtKB-UniRule"/>
</dbReference>
<reference evidence="8 9" key="1">
    <citation type="submission" date="2011-10" db="EMBL/GenBank/DDBJ databases">
        <title>The Noncontiguous Finished genome of Thermanaerovibrio velox DSM 12556.</title>
        <authorList>
            <consortium name="US DOE Joint Genome Institute (JGI-PGF)"/>
            <person name="Lucas S."/>
            <person name="Copeland A."/>
            <person name="Lapidus A."/>
            <person name="Glavina del Rio T."/>
            <person name="Dalin E."/>
            <person name="Tice H."/>
            <person name="Bruce D."/>
            <person name="Goodwin L."/>
            <person name="Pitluck S."/>
            <person name="Peters L."/>
            <person name="Mikhailova N."/>
            <person name="Teshima H."/>
            <person name="Kyrpides N."/>
            <person name="Mavromatis K."/>
            <person name="Ivanova N."/>
            <person name="Markowitz V."/>
            <person name="Cheng J.-F."/>
            <person name="Hugenholtz P."/>
            <person name="Woyke T."/>
            <person name="Wu D."/>
            <person name="Spring S."/>
            <person name="Brambilla E.-M."/>
            <person name="Klenk H.-P."/>
            <person name="Eisen J.A."/>
        </authorList>
    </citation>
    <scope>NUCLEOTIDE SEQUENCE [LARGE SCALE GENOMIC DNA]</scope>
    <source>
        <strain evidence="8 9">DSM 12556</strain>
    </source>
</reference>
<keyword evidence="4 7" id="KW-0808">Transferase</keyword>
<comment type="catalytic activity">
    <reaction evidence="7">
        <text>orotidine 5'-phosphate + diphosphate = orotate + 5-phospho-alpha-D-ribose 1-diphosphate</text>
        <dbReference type="Rhea" id="RHEA:10380"/>
        <dbReference type="ChEBI" id="CHEBI:30839"/>
        <dbReference type="ChEBI" id="CHEBI:33019"/>
        <dbReference type="ChEBI" id="CHEBI:57538"/>
        <dbReference type="ChEBI" id="CHEBI:58017"/>
        <dbReference type="EC" id="2.4.2.10"/>
    </reaction>
</comment>
<evidence type="ECO:0000313" key="9">
    <source>
        <dbReference type="Proteomes" id="UP000005730"/>
    </source>
</evidence>
<evidence type="ECO:0000256" key="3">
    <source>
        <dbReference type="ARBA" id="ARBA00022676"/>
    </source>
</evidence>
<keyword evidence="9" id="KW-1185">Reference proteome</keyword>
<feature type="binding site" evidence="7">
    <location>
        <position position="124"/>
    </location>
    <ligand>
        <name>orotate</name>
        <dbReference type="ChEBI" id="CHEBI:30839"/>
    </ligand>
</feature>
<feature type="binding site" description="in other chain" evidence="7">
    <location>
        <begin position="120"/>
        <end position="128"/>
    </location>
    <ligand>
        <name>5-phospho-alpha-D-ribose 1-diphosphate</name>
        <dbReference type="ChEBI" id="CHEBI:58017"/>
        <note>ligand shared between dimeric partners</note>
    </ligand>
</feature>
<dbReference type="AlphaFoldDB" id="H0US17"/>
<evidence type="ECO:0000313" key="8">
    <source>
        <dbReference type="EMBL" id="EHM10106.1"/>
    </source>
</evidence>
<dbReference type="SUPFAM" id="SSF53271">
    <property type="entry name" value="PRTase-like"/>
    <property type="match status" value="1"/>
</dbReference>
<keyword evidence="5 7" id="KW-0460">Magnesium</keyword>
<evidence type="ECO:0000256" key="7">
    <source>
        <dbReference type="HAMAP-Rule" id="MF_01208"/>
    </source>
</evidence>
<dbReference type="Gene3D" id="3.40.50.2020">
    <property type="match status" value="1"/>
</dbReference>
<comment type="similarity">
    <text evidence="7">Belongs to the purine/pyrimidine phosphoribosyltransferase family. PyrE subfamily.</text>
</comment>
<dbReference type="EC" id="2.4.2.10" evidence="2 7"/>
<evidence type="ECO:0000256" key="6">
    <source>
        <dbReference type="ARBA" id="ARBA00022975"/>
    </source>
</evidence>
<dbReference type="PANTHER" id="PTHR19278:SF9">
    <property type="entry name" value="URIDINE 5'-MONOPHOSPHATE SYNTHASE"/>
    <property type="match status" value="1"/>
</dbReference>
<dbReference type="PANTHER" id="PTHR19278">
    <property type="entry name" value="OROTATE PHOSPHORIBOSYLTRANSFERASE"/>
    <property type="match status" value="1"/>
</dbReference>
<comment type="pathway">
    <text evidence="1 7">Pyrimidine metabolism; UMP biosynthesis via de novo pathway; UMP from orotate: step 1/2.</text>
</comment>
<proteinExistence type="inferred from homology"/>
<gene>
    <name evidence="7" type="primary">pyrE</name>
    <name evidence="8" type="ORF">TheveDRAFT_0976</name>
</gene>
<dbReference type="HOGENOM" id="CLU_074878_3_0_0"/>
<dbReference type="InterPro" id="IPR023031">
    <property type="entry name" value="OPRT"/>
</dbReference>
<dbReference type="CDD" id="cd06223">
    <property type="entry name" value="PRTases_typeI"/>
    <property type="match status" value="1"/>
</dbReference>
<dbReference type="UniPathway" id="UPA00070">
    <property type="reaction ID" value="UER00119"/>
</dbReference>
<dbReference type="EMBL" id="CM001377">
    <property type="protein sequence ID" value="EHM10106.1"/>
    <property type="molecule type" value="Genomic_DNA"/>
</dbReference>
<dbReference type="OrthoDB" id="9783570at2"/>
<evidence type="ECO:0000256" key="4">
    <source>
        <dbReference type="ARBA" id="ARBA00022679"/>
    </source>
</evidence>
<evidence type="ECO:0000256" key="1">
    <source>
        <dbReference type="ARBA" id="ARBA00004889"/>
    </source>
</evidence>
<dbReference type="InterPro" id="IPR029057">
    <property type="entry name" value="PRTase-like"/>
</dbReference>
<comment type="cofactor">
    <cofactor evidence="7">
        <name>Mg(2+)</name>
        <dbReference type="ChEBI" id="CHEBI:18420"/>
    </cofactor>
</comment>
<name>H0US17_9BACT</name>